<dbReference type="EMBL" id="JBBYHV010000001">
    <property type="protein sequence ID" value="MEL1249687.1"/>
    <property type="molecule type" value="Genomic_DNA"/>
</dbReference>
<reference evidence="1 2" key="1">
    <citation type="submission" date="2024-04" db="EMBL/GenBank/DDBJ databases">
        <title>Aurantiacibacter sp. DGU6 16S ribosomal RNA gene Genome sequencing and assembly.</title>
        <authorList>
            <person name="Park S."/>
        </authorList>
    </citation>
    <scope>NUCLEOTIDE SEQUENCE [LARGE SCALE GENOMIC DNA]</scope>
    <source>
        <strain evidence="1 2">DGU6</strain>
    </source>
</reference>
<proteinExistence type="predicted"/>
<evidence type="ECO:0000313" key="2">
    <source>
        <dbReference type="Proteomes" id="UP001497045"/>
    </source>
</evidence>
<accession>A0ABU9IC15</accession>
<protein>
    <submittedName>
        <fullName evidence="1">Uncharacterized protein</fullName>
    </submittedName>
</protein>
<dbReference type="Proteomes" id="UP001497045">
    <property type="component" value="Unassembled WGS sequence"/>
</dbReference>
<comment type="caution">
    <text evidence="1">The sequence shown here is derived from an EMBL/GenBank/DDBJ whole genome shotgun (WGS) entry which is preliminary data.</text>
</comment>
<dbReference type="RefSeq" id="WP_341672218.1">
    <property type="nucleotide sequence ID" value="NZ_JBBYHV010000001.1"/>
</dbReference>
<keyword evidence="2" id="KW-1185">Reference proteome</keyword>
<gene>
    <name evidence="1" type="ORF">AAEO60_03285</name>
</gene>
<sequence>MQARISAFHTGNLPVIGQCLRRTGIEHMVLMVSRSGNAPDLADVQADGPQGYARMLG</sequence>
<organism evidence="1 2">
    <name type="scientific">Aurantiacibacter gilvus</name>
    <dbReference type="NCBI Taxonomy" id="3139141"/>
    <lineage>
        <taxon>Bacteria</taxon>
        <taxon>Pseudomonadati</taxon>
        <taxon>Pseudomonadota</taxon>
        <taxon>Alphaproteobacteria</taxon>
        <taxon>Sphingomonadales</taxon>
        <taxon>Erythrobacteraceae</taxon>
        <taxon>Aurantiacibacter</taxon>
    </lineage>
</organism>
<evidence type="ECO:0000313" key="1">
    <source>
        <dbReference type="EMBL" id="MEL1249687.1"/>
    </source>
</evidence>
<name>A0ABU9IC15_9SPHN</name>